<evidence type="ECO:0000256" key="1">
    <source>
        <dbReference type="SAM" id="MobiDB-lite"/>
    </source>
</evidence>
<gene>
    <name evidence="2" type="ORF">COCMIDRAFT_455</name>
</gene>
<dbReference type="GeneID" id="19124281"/>
<reference evidence="2 3" key="1">
    <citation type="journal article" date="2013" name="PLoS Genet.">
        <title>Comparative genome structure, secondary metabolite, and effector coding capacity across Cochliobolus pathogens.</title>
        <authorList>
            <person name="Condon B.J."/>
            <person name="Leng Y."/>
            <person name="Wu D."/>
            <person name="Bushley K.E."/>
            <person name="Ohm R.A."/>
            <person name="Otillar R."/>
            <person name="Martin J."/>
            <person name="Schackwitz W."/>
            <person name="Grimwood J."/>
            <person name="MohdZainudin N."/>
            <person name="Xue C."/>
            <person name="Wang R."/>
            <person name="Manning V.A."/>
            <person name="Dhillon B."/>
            <person name="Tu Z.J."/>
            <person name="Steffenson B.J."/>
            <person name="Salamov A."/>
            <person name="Sun H."/>
            <person name="Lowry S."/>
            <person name="LaButti K."/>
            <person name="Han J."/>
            <person name="Copeland A."/>
            <person name="Lindquist E."/>
            <person name="Barry K."/>
            <person name="Schmutz J."/>
            <person name="Baker S.E."/>
            <person name="Ciuffetti L.M."/>
            <person name="Grigoriev I.V."/>
            <person name="Zhong S."/>
            <person name="Turgeon B.G."/>
        </authorList>
    </citation>
    <scope>NUCLEOTIDE SEQUENCE [LARGE SCALE GENOMIC DNA]</scope>
    <source>
        <strain evidence="2 3">ATCC 44560</strain>
    </source>
</reference>
<organism evidence="2 3">
    <name type="scientific">Bipolaris oryzae ATCC 44560</name>
    <dbReference type="NCBI Taxonomy" id="930090"/>
    <lineage>
        <taxon>Eukaryota</taxon>
        <taxon>Fungi</taxon>
        <taxon>Dikarya</taxon>
        <taxon>Ascomycota</taxon>
        <taxon>Pezizomycotina</taxon>
        <taxon>Dothideomycetes</taxon>
        <taxon>Pleosporomycetidae</taxon>
        <taxon>Pleosporales</taxon>
        <taxon>Pleosporineae</taxon>
        <taxon>Pleosporaceae</taxon>
        <taxon>Bipolaris</taxon>
    </lineage>
</organism>
<dbReference type="Proteomes" id="UP000054032">
    <property type="component" value="Unassembled WGS sequence"/>
</dbReference>
<keyword evidence="3" id="KW-1185">Reference proteome</keyword>
<feature type="compositionally biased region" description="Basic and acidic residues" evidence="1">
    <location>
        <begin position="61"/>
        <end position="70"/>
    </location>
</feature>
<dbReference type="AlphaFoldDB" id="W6ZLR2"/>
<protein>
    <submittedName>
        <fullName evidence="2">Uncharacterized protein</fullName>
    </submittedName>
</protein>
<dbReference type="OrthoDB" id="3693531at2759"/>
<feature type="region of interest" description="Disordered" evidence="1">
    <location>
        <begin position="325"/>
        <end position="418"/>
    </location>
</feature>
<feature type="compositionally biased region" description="Basic residues" evidence="1">
    <location>
        <begin position="325"/>
        <end position="335"/>
    </location>
</feature>
<dbReference type="EMBL" id="KI963920">
    <property type="protein sequence ID" value="EUC50908.1"/>
    <property type="molecule type" value="Genomic_DNA"/>
</dbReference>
<evidence type="ECO:0000313" key="2">
    <source>
        <dbReference type="EMBL" id="EUC50908.1"/>
    </source>
</evidence>
<feature type="compositionally biased region" description="Low complexity" evidence="1">
    <location>
        <begin position="336"/>
        <end position="345"/>
    </location>
</feature>
<accession>W6ZLR2</accession>
<feature type="compositionally biased region" description="Basic and acidic residues" evidence="1">
    <location>
        <begin position="366"/>
        <end position="383"/>
    </location>
</feature>
<dbReference type="RefSeq" id="XP_007682489.1">
    <property type="nucleotide sequence ID" value="XM_007684299.1"/>
</dbReference>
<feature type="compositionally biased region" description="Polar residues" evidence="1">
    <location>
        <begin position="72"/>
        <end position="92"/>
    </location>
</feature>
<evidence type="ECO:0000313" key="3">
    <source>
        <dbReference type="Proteomes" id="UP000054032"/>
    </source>
</evidence>
<sequence length="418" mass="46713">MADNNIEAKVREFAELKSKAEMRDFIDKTNENIISFKNRIGVTGSVSTLIANYRAHLERVASGEQSHEVPETPSSSRAKGKQRATTVSTASLRGNDGDFEDIPDKATGLLSKLMIQLNPPISRVTKECLNVLGSSLRIHPTTEDDFSYILQPLFHVIFDVVRARNMVPLSYNHAENYQRLSQEVQKMKPVDGISHIIEPLVKGIGVEHTRRGTEDDIEVQVPAALVKELDLLSDEIHASFERWSSTFPPPPAEEILYPLDFTREEKHALRRYAKGFLEENLHIAEKNAKREDIQEALSELRANWPIAKGNMQAIAQLLLDEVKSSHSRSKPRSRSRSLASPSLASETTNAFHESSVGGELGDLEDESHAREHCGTSDQLDSRKRSLIVNSDEDDGGEDAPNQSKAKCTERRGTRSRSQ</sequence>
<dbReference type="KEGG" id="bor:COCMIDRAFT_455"/>
<feature type="region of interest" description="Disordered" evidence="1">
    <location>
        <begin position="61"/>
        <end position="98"/>
    </location>
</feature>
<name>W6ZLR2_COCMI</name>
<proteinExistence type="predicted"/>
<dbReference type="HOGENOM" id="CLU_657184_0_0_1"/>